<dbReference type="VEuPathDB" id="AmoebaDB:EHI7A_002530"/>
<evidence type="ECO:0000256" key="3">
    <source>
        <dbReference type="ARBA" id="ARBA00022691"/>
    </source>
</evidence>
<proteinExistence type="inferred from homology"/>
<evidence type="ECO:0000259" key="7">
    <source>
        <dbReference type="SMART" id="SM01144"/>
    </source>
</evidence>
<name>A0A5K1UP74_ENTHI</name>
<dbReference type="VEuPathDB" id="AmoebaDB:EHI8A_001140"/>
<dbReference type="PANTHER" id="PTHR21392:SF0">
    <property type="entry name" value="TRNA-URIDINE AMINOCARBOXYPROPYLTRANSFERASE 2"/>
    <property type="match status" value="1"/>
</dbReference>
<sequence>MEELPYFDEDIQPQKLRICEKCGLHPNICICQLIPKEKEHDNYPYLIILQDPREAKVKLNTVKLIDKYFKHVEIYKKNLPIELIDKIQQKPNEFAVLFPRKTAKIIDDGNDISFTQQYKYIIIIDGTWDQAKSIYNRNKLLHQLDTLILSNGNNYSQYNEIRKEISGGMSTFEATITTISIIMNEPSMIIDRNNIMKKFIEMRTKYYE</sequence>
<dbReference type="Pfam" id="PF03942">
    <property type="entry name" value="DTW"/>
    <property type="match status" value="1"/>
</dbReference>
<dbReference type="GO" id="GO:0008033">
    <property type="term" value="P:tRNA processing"/>
    <property type="evidence" value="ECO:0007669"/>
    <property type="project" value="UniProtKB-KW"/>
</dbReference>
<dbReference type="OMA" id="IMKEPSM"/>
<evidence type="ECO:0000313" key="8">
    <source>
        <dbReference type="EMBL" id="GAT94686.1"/>
    </source>
</evidence>
<evidence type="ECO:0000256" key="1">
    <source>
        <dbReference type="ARBA" id="ARBA00012386"/>
    </source>
</evidence>
<evidence type="ECO:0000256" key="5">
    <source>
        <dbReference type="ARBA" id="ARBA00034489"/>
    </source>
</evidence>
<evidence type="ECO:0000256" key="2">
    <source>
        <dbReference type="ARBA" id="ARBA00022679"/>
    </source>
</evidence>
<dbReference type="InterPro" id="IPR039262">
    <property type="entry name" value="DTWD2/TAPT"/>
</dbReference>
<dbReference type="VEuPathDB" id="AmoebaDB:KM1_011480"/>
<dbReference type="PANTHER" id="PTHR21392">
    <property type="entry name" value="TRNA-URIDINE AMINOCARBOXYPROPYLTRANSFERASE 2"/>
    <property type="match status" value="1"/>
</dbReference>
<feature type="domain" description="DTW" evidence="7">
    <location>
        <begin position="15"/>
        <end position="204"/>
    </location>
</feature>
<dbReference type="EMBL" id="BDEQ01000001">
    <property type="protein sequence ID" value="GAT94686.1"/>
    <property type="molecule type" value="Genomic_DNA"/>
</dbReference>
<keyword evidence="4" id="KW-0819">tRNA processing</keyword>
<dbReference type="GO" id="GO:0016432">
    <property type="term" value="F:tRNA-uridine aminocarboxypropyltransferase activity"/>
    <property type="evidence" value="ECO:0007669"/>
    <property type="project" value="UniProtKB-EC"/>
</dbReference>
<evidence type="ECO:0000256" key="6">
    <source>
        <dbReference type="ARBA" id="ARBA00048718"/>
    </source>
</evidence>
<dbReference type="InterPro" id="IPR005636">
    <property type="entry name" value="DTW"/>
</dbReference>
<comment type="caution">
    <text evidence="8">The sequence shown here is derived from an EMBL/GenBank/DDBJ whole genome shotgun (WGS) entry which is preliminary data.</text>
</comment>
<comment type="similarity">
    <text evidence="5">Belongs to the TDD superfamily. DTWD2 family.</text>
</comment>
<keyword evidence="3" id="KW-0949">S-adenosyl-L-methionine</keyword>
<gene>
    <name evidence="8" type="ORF">CL6EHI_024520</name>
</gene>
<evidence type="ECO:0000256" key="4">
    <source>
        <dbReference type="ARBA" id="ARBA00022694"/>
    </source>
</evidence>
<dbReference type="VEuPathDB" id="AmoebaDB:EHI_024520"/>
<comment type="catalytic activity">
    <reaction evidence="6">
        <text>a uridine in tRNA + S-adenosyl-L-methionine = a 3-[(3S)-3-amino-3-carboxypropyl]uridine in tRNA + S-methyl-5'-thioadenosine + H(+)</text>
        <dbReference type="Rhea" id="RHEA:62432"/>
        <dbReference type="Rhea" id="RHEA-COMP:13339"/>
        <dbReference type="Rhea" id="RHEA-COMP:16092"/>
        <dbReference type="ChEBI" id="CHEBI:15378"/>
        <dbReference type="ChEBI" id="CHEBI:17509"/>
        <dbReference type="ChEBI" id="CHEBI:59789"/>
        <dbReference type="ChEBI" id="CHEBI:65315"/>
        <dbReference type="ChEBI" id="CHEBI:82930"/>
        <dbReference type="EC" id="2.5.1.25"/>
    </reaction>
</comment>
<evidence type="ECO:0000313" key="9">
    <source>
        <dbReference type="Proteomes" id="UP000078387"/>
    </source>
</evidence>
<protein>
    <recommendedName>
        <fullName evidence="1">tRNA-uridine aminocarboxypropyltransferase</fullName>
        <ecNumber evidence="1">2.5.1.25</ecNumber>
    </recommendedName>
</protein>
<accession>A0A5K1UP74</accession>
<dbReference type="SMART" id="SM01144">
    <property type="entry name" value="DTW"/>
    <property type="match status" value="1"/>
</dbReference>
<dbReference type="Proteomes" id="UP000078387">
    <property type="component" value="Unassembled WGS sequence"/>
</dbReference>
<organism evidence="8 9">
    <name type="scientific">Entamoeba histolytica</name>
    <dbReference type="NCBI Taxonomy" id="5759"/>
    <lineage>
        <taxon>Eukaryota</taxon>
        <taxon>Amoebozoa</taxon>
        <taxon>Evosea</taxon>
        <taxon>Archamoebae</taxon>
        <taxon>Mastigamoebida</taxon>
        <taxon>Entamoebidae</taxon>
        <taxon>Entamoeba</taxon>
    </lineage>
</organism>
<reference evidence="8 9" key="1">
    <citation type="submission" date="2016-05" db="EMBL/GenBank/DDBJ databases">
        <title>First whole genome sequencing of Entamoeba histolytica HM1:IMSS-clone-6.</title>
        <authorList>
            <person name="Mukherjee Avik.K."/>
            <person name="Izumyama S."/>
            <person name="Nakada-Tsukui K."/>
            <person name="Nozaki T."/>
        </authorList>
    </citation>
    <scope>NUCLEOTIDE SEQUENCE [LARGE SCALE GENOMIC DNA]</scope>
    <source>
        <strain evidence="8 9">HM1:IMSS clone 6</strain>
    </source>
</reference>
<dbReference type="VEuPathDB" id="AmoebaDB:EHI5A_011230"/>
<dbReference type="EC" id="2.5.1.25" evidence="1"/>
<keyword evidence="2" id="KW-0808">Transferase</keyword>
<dbReference type="AlphaFoldDB" id="A0A5K1UP74"/>